<comment type="caution">
    <text evidence="5">The sequence shown here is derived from an EMBL/GenBank/DDBJ whole genome shotgun (WGS) entry which is preliminary data.</text>
</comment>
<dbReference type="InterPro" id="IPR015421">
    <property type="entry name" value="PyrdxlP-dep_Trfase_major"/>
</dbReference>
<proteinExistence type="predicted"/>
<reference evidence="5 6" key="1">
    <citation type="submission" date="2020-09" db="EMBL/GenBank/DDBJ databases">
        <title>Genome sequencing and assembly of Pontibacter sp.</title>
        <authorList>
            <person name="Chhetri G."/>
        </authorList>
    </citation>
    <scope>NUCLEOTIDE SEQUENCE [LARGE SCALE GENOMIC DNA]</scope>
    <source>
        <strain evidence="5 6">JH31</strain>
    </source>
</reference>
<keyword evidence="6" id="KW-1185">Reference proteome</keyword>
<evidence type="ECO:0000256" key="1">
    <source>
        <dbReference type="ARBA" id="ARBA00001933"/>
    </source>
</evidence>
<keyword evidence="3" id="KW-0663">Pyridoxal phosphate</keyword>
<evidence type="ECO:0000259" key="4">
    <source>
        <dbReference type="Pfam" id="PF00155"/>
    </source>
</evidence>
<accession>A0ABR7XH71</accession>
<name>A0ABR7XH71_9BACT</name>
<dbReference type="PANTHER" id="PTHR36932:SF1">
    <property type="entry name" value="CAPSULAR POLYSACCHARIDE BIOSYNTHESIS PROTEIN"/>
    <property type="match status" value="1"/>
</dbReference>
<dbReference type="InterPro" id="IPR015424">
    <property type="entry name" value="PyrdxlP-dep_Trfase"/>
</dbReference>
<sequence length="767" mass="87965">MKKTLLSAKDVPYYASLFSEIQFNPNYDFNSLEDLQRIPLLKKEIIKKDYRHFVNPKYKGVAVEYSTSGSTGEPMKMLLSPYMVAIDKAMIFRHTAWSTSKSRPKIFSLRSYVRESEHAPFFKKNALENNVYYSAYDLDNKNADEYVRQLIDYNPDIIRGYPSSINHLADFISHHDVTKLTNLKGIYTSSESLTSSERENIEGKFGRILFNWYGMTEPAIIIKECANHHGMHVCLEYGYPEYQDTDYAGIKSLVTTSYYNEVMPFIRYETGDLVELSAQDEPACSQTNLPMVKNVIGRKDEHIVGKDGAKLPSINFYTLFRDFTKVKAFQLVQFSSLEVLALVRTDAPLLPSEKEDILNLLRQRIGNEIPIYLKETEEFYTNSDGKTLVIIKKPGTYKLSNFDEYTLSTQKAWGNYREGQVAYKLDWNEADLTPATGVSAHLSKLLATDHYVKWYPETNHAALLNKLVDYTKVPSADFIMLAHGSDSGIRLVLQTFSTGKDKVVITSPTYDNFRAQCESFGNEIVAVDLRNAHEESLQKLMARIKEQEPRFVYLCNPNNPIGYSFTNSQIAQVLDLCTQLNSILIVDEAYFEFRKISATELLPSDNLIIIRTFSKAFGLAGLRLGYVLSSPAIIKELGKINNPKDVTMLGVEAGIYSLDNFNLVDAYVDEVNRNKEIFYEHCKQNNIEYYESDANFVSYKVENIDSYIQHMDTAHVYIRDRRKYFNDNFVRITIGGNESFNVFIEKHNSFLLTNKEHTRSETADTEF</sequence>
<dbReference type="PANTHER" id="PTHR36932">
    <property type="entry name" value="CAPSULAR POLYSACCHARIDE BIOSYNTHESIS PROTEIN"/>
    <property type="match status" value="1"/>
</dbReference>
<dbReference type="InterPro" id="IPR004839">
    <property type="entry name" value="Aminotransferase_I/II_large"/>
</dbReference>
<evidence type="ECO:0000256" key="3">
    <source>
        <dbReference type="ARBA" id="ARBA00022898"/>
    </source>
</evidence>
<dbReference type="SUPFAM" id="SSF56801">
    <property type="entry name" value="Acetyl-CoA synthetase-like"/>
    <property type="match status" value="1"/>
</dbReference>
<comment type="pathway">
    <text evidence="2">Lipid metabolism.</text>
</comment>
<dbReference type="Pfam" id="PF00155">
    <property type="entry name" value="Aminotran_1_2"/>
    <property type="match status" value="1"/>
</dbReference>
<evidence type="ECO:0000256" key="2">
    <source>
        <dbReference type="ARBA" id="ARBA00005189"/>
    </source>
</evidence>
<dbReference type="PROSITE" id="PS00599">
    <property type="entry name" value="AA_TRANSFER_CLASS_2"/>
    <property type="match status" value="1"/>
</dbReference>
<organism evidence="5 6">
    <name type="scientific">Pontibacter aquaedesilientis</name>
    <dbReference type="NCBI Taxonomy" id="2766980"/>
    <lineage>
        <taxon>Bacteria</taxon>
        <taxon>Pseudomonadati</taxon>
        <taxon>Bacteroidota</taxon>
        <taxon>Cytophagia</taxon>
        <taxon>Cytophagales</taxon>
        <taxon>Hymenobacteraceae</taxon>
        <taxon>Pontibacter</taxon>
    </lineage>
</organism>
<gene>
    <name evidence="5" type="ORF">H9Q13_10570</name>
</gene>
<dbReference type="CDD" id="cd00609">
    <property type="entry name" value="AAT_like"/>
    <property type="match status" value="1"/>
</dbReference>
<evidence type="ECO:0000313" key="5">
    <source>
        <dbReference type="EMBL" id="MBD1397611.1"/>
    </source>
</evidence>
<dbReference type="InterPro" id="IPR042099">
    <property type="entry name" value="ANL_N_sf"/>
</dbReference>
<dbReference type="Proteomes" id="UP000625551">
    <property type="component" value="Unassembled WGS sequence"/>
</dbReference>
<dbReference type="SUPFAM" id="SSF53383">
    <property type="entry name" value="PLP-dependent transferases"/>
    <property type="match status" value="1"/>
</dbReference>
<dbReference type="Gene3D" id="3.40.50.12780">
    <property type="entry name" value="N-terminal domain of ligase-like"/>
    <property type="match status" value="1"/>
</dbReference>
<dbReference type="InterPro" id="IPR053158">
    <property type="entry name" value="CapK_Type1_Caps_Biosynth"/>
</dbReference>
<dbReference type="RefSeq" id="WP_191183768.1">
    <property type="nucleotide sequence ID" value="NZ_JACXAJ010000004.1"/>
</dbReference>
<dbReference type="Gene3D" id="3.90.1150.10">
    <property type="entry name" value="Aspartate Aminotransferase, domain 1"/>
    <property type="match status" value="1"/>
</dbReference>
<dbReference type="EMBL" id="JACXAJ010000004">
    <property type="protein sequence ID" value="MBD1397611.1"/>
    <property type="molecule type" value="Genomic_DNA"/>
</dbReference>
<dbReference type="GO" id="GO:0008483">
    <property type="term" value="F:transaminase activity"/>
    <property type="evidence" value="ECO:0007669"/>
    <property type="project" value="UniProtKB-KW"/>
</dbReference>
<evidence type="ECO:0000313" key="6">
    <source>
        <dbReference type="Proteomes" id="UP000625551"/>
    </source>
</evidence>
<dbReference type="InterPro" id="IPR001917">
    <property type="entry name" value="Aminotrans_II_pyridoxalP_BS"/>
</dbReference>
<feature type="domain" description="Aminotransferase class I/classII large" evidence="4">
    <location>
        <begin position="443"/>
        <end position="738"/>
    </location>
</feature>
<keyword evidence="5" id="KW-0808">Transferase</keyword>
<comment type="cofactor">
    <cofactor evidence="1">
        <name>pyridoxal 5'-phosphate</name>
        <dbReference type="ChEBI" id="CHEBI:597326"/>
    </cofactor>
</comment>
<keyword evidence="5" id="KW-0032">Aminotransferase</keyword>
<dbReference type="Gene3D" id="3.40.640.10">
    <property type="entry name" value="Type I PLP-dependent aspartate aminotransferase-like (Major domain)"/>
    <property type="match status" value="1"/>
</dbReference>
<protein>
    <submittedName>
        <fullName evidence="5">Aminotransferase class I/II-fold pyridoxal phosphate-dependent enzyme</fullName>
    </submittedName>
</protein>
<dbReference type="InterPro" id="IPR015422">
    <property type="entry name" value="PyrdxlP-dep_Trfase_small"/>
</dbReference>